<evidence type="ECO:0000313" key="3">
    <source>
        <dbReference type="EMBL" id="KAK2942381.1"/>
    </source>
</evidence>
<evidence type="ECO:0000313" key="4">
    <source>
        <dbReference type="Proteomes" id="UP001281761"/>
    </source>
</evidence>
<keyword evidence="4" id="KW-1185">Reference proteome</keyword>
<evidence type="ECO:0000256" key="2">
    <source>
        <dbReference type="SAM" id="Phobius"/>
    </source>
</evidence>
<feature type="region of interest" description="Disordered" evidence="1">
    <location>
        <begin position="1"/>
        <end position="26"/>
    </location>
</feature>
<keyword evidence="2" id="KW-0812">Transmembrane</keyword>
<gene>
    <name evidence="3" type="ORF">BLNAU_22724</name>
</gene>
<feature type="transmembrane region" description="Helical" evidence="2">
    <location>
        <begin position="264"/>
        <end position="290"/>
    </location>
</feature>
<feature type="transmembrane region" description="Helical" evidence="2">
    <location>
        <begin position="234"/>
        <end position="252"/>
    </location>
</feature>
<accession>A0ABQ9WSA2</accession>
<dbReference type="EMBL" id="JARBJD010000413">
    <property type="protein sequence ID" value="KAK2942381.1"/>
    <property type="molecule type" value="Genomic_DNA"/>
</dbReference>
<protein>
    <submittedName>
        <fullName evidence="3">Uncharacterized protein</fullName>
    </submittedName>
</protein>
<sequence>MTSFDIKTDPSSNPARADLSSSQLPSSTDFSPFLNWNEEEFLTESEKAVIFRSLVAIVKLQTAVDDSLEVKAVKLLKSLDAEGEDSADAFLTSHGHTTEESLKIFIQSIVVLISSTNQTITTAAMEMLDSLIWNCSTRIRLALIKADLIPQLVVSLNPLSLSFAEAVDIHTALLSSTLSSLWLATPDCLASLGIEDNDDHPAVHETVFQQVLTPSEQYIWHLYVNRFSIIDGDLSWNFLNLFAFLLLISPFYQPTMDLVVHMPVVLTIPSCLTFFEFYNSIYWFLSYIVAAQRYWNKTRGAVRQMWKNMLRMLRMEGFEDVMEDRLQNDRNERFGEWIFISSIEWNNLLGMNLPEQE</sequence>
<dbReference type="Proteomes" id="UP001281761">
    <property type="component" value="Unassembled WGS sequence"/>
</dbReference>
<keyword evidence="2" id="KW-1133">Transmembrane helix</keyword>
<reference evidence="3 4" key="1">
    <citation type="journal article" date="2022" name="bioRxiv">
        <title>Genomics of Preaxostyla Flagellates Illuminates Evolutionary Transitions and the Path Towards Mitochondrial Loss.</title>
        <authorList>
            <person name="Novak L.V.F."/>
            <person name="Treitli S.C."/>
            <person name="Pyrih J."/>
            <person name="Halakuc P."/>
            <person name="Pipaliya S.V."/>
            <person name="Vacek V."/>
            <person name="Brzon O."/>
            <person name="Soukal P."/>
            <person name="Eme L."/>
            <person name="Dacks J.B."/>
            <person name="Karnkowska A."/>
            <person name="Elias M."/>
            <person name="Hampl V."/>
        </authorList>
    </citation>
    <scope>NUCLEOTIDE SEQUENCE [LARGE SCALE GENOMIC DNA]</scope>
    <source>
        <strain evidence="3">NAU3</strain>
        <tissue evidence="3">Gut</tissue>
    </source>
</reference>
<evidence type="ECO:0000256" key="1">
    <source>
        <dbReference type="SAM" id="MobiDB-lite"/>
    </source>
</evidence>
<comment type="caution">
    <text evidence="3">The sequence shown here is derived from an EMBL/GenBank/DDBJ whole genome shotgun (WGS) entry which is preliminary data.</text>
</comment>
<keyword evidence="2" id="KW-0472">Membrane</keyword>
<proteinExistence type="predicted"/>
<name>A0ABQ9WSA2_9EUKA</name>
<organism evidence="3 4">
    <name type="scientific">Blattamonas nauphoetae</name>
    <dbReference type="NCBI Taxonomy" id="2049346"/>
    <lineage>
        <taxon>Eukaryota</taxon>
        <taxon>Metamonada</taxon>
        <taxon>Preaxostyla</taxon>
        <taxon>Oxymonadida</taxon>
        <taxon>Blattamonas</taxon>
    </lineage>
</organism>